<dbReference type="EMBL" id="AHBW01000026">
    <property type="protein sequence ID" value="EHK86157.1"/>
    <property type="molecule type" value="Genomic_DNA"/>
</dbReference>
<feature type="region of interest" description="Disordered" evidence="1">
    <location>
        <begin position="161"/>
        <end position="223"/>
    </location>
</feature>
<dbReference type="RefSeq" id="WP_006550059.1">
    <property type="nucleotide sequence ID" value="NZ_AHBW01000026.1"/>
</dbReference>
<feature type="region of interest" description="Disordered" evidence="1">
    <location>
        <begin position="276"/>
        <end position="354"/>
    </location>
</feature>
<proteinExistence type="predicted"/>
<feature type="compositionally biased region" description="Gly residues" evidence="1">
    <location>
        <begin position="183"/>
        <end position="216"/>
    </location>
</feature>
<sequence length="354" mass="36053">MRTPPESAGDILDAGAPGLARLTDLVQSLHTLGLESGCCVADVRARYDEERTLSLPALADDAATTRSLATSLGRRTDEQRRLLQQLDESWDGSAADRARAELTATVRSGVALCASLTDLAVALESAATAIAAALREKARVVGELAEGTVDGRTRDEIDTIVAGASGGPHGPSPEEHARWFGNPPGGDVGDPPGGNLGDPPGGNLGDPPGGNLGDPPGGDVSDPAAECRRWMEERLVPAVRDAVDVVLGACEEAGRRIAGSVTDLATTTERVADDAGAAAADVSGAGTVAPVVDDGSTQHGPSDPPNQGALLTVPGIRPGERRREHTPGPVEADRRQDENDEGGAGAVLAEAGPL</sequence>
<dbReference type="InterPro" id="IPR036689">
    <property type="entry name" value="ESAT-6-like_sf"/>
</dbReference>
<evidence type="ECO:0000313" key="3">
    <source>
        <dbReference type="Proteomes" id="UP000005064"/>
    </source>
</evidence>
<dbReference type="PATRIC" id="fig|1114960.4.peg.54"/>
<feature type="compositionally biased region" description="Low complexity" evidence="1">
    <location>
        <begin position="276"/>
        <end position="289"/>
    </location>
</feature>
<dbReference type="SUPFAM" id="SSF140453">
    <property type="entry name" value="EsxAB dimer-like"/>
    <property type="match status" value="1"/>
</dbReference>
<comment type="caution">
    <text evidence="2">The sequence shown here is derived from an EMBL/GenBank/DDBJ whole genome shotgun (WGS) entry which is preliminary data.</text>
</comment>
<gene>
    <name evidence="2" type="ORF">AK37_00357</name>
</gene>
<dbReference type="Proteomes" id="UP000005064">
    <property type="component" value="Unassembled WGS sequence"/>
</dbReference>
<dbReference type="Gene3D" id="1.20.1260.20">
    <property type="entry name" value="PPE superfamily"/>
    <property type="match status" value="1"/>
</dbReference>
<feature type="compositionally biased region" description="Basic and acidic residues" evidence="1">
    <location>
        <begin position="318"/>
        <end position="337"/>
    </location>
</feature>
<protein>
    <submittedName>
        <fullName evidence="2">Uncharacterized protein</fullName>
    </submittedName>
</protein>
<accession>H0JKH2</accession>
<dbReference type="AlphaFoldDB" id="H0JKH2"/>
<evidence type="ECO:0000313" key="2">
    <source>
        <dbReference type="EMBL" id="EHK86157.1"/>
    </source>
</evidence>
<organism evidence="2 3">
    <name type="scientific">Rhodococcus pyridinivorans AK37</name>
    <dbReference type="NCBI Taxonomy" id="1114960"/>
    <lineage>
        <taxon>Bacteria</taxon>
        <taxon>Bacillati</taxon>
        <taxon>Actinomycetota</taxon>
        <taxon>Actinomycetes</taxon>
        <taxon>Mycobacteriales</taxon>
        <taxon>Nocardiaceae</taxon>
        <taxon>Rhodococcus</taxon>
    </lineage>
</organism>
<evidence type="ECO:0000256" key="1">
    <source>
        <dbReference type="SAM" id="MobiDB-lite"/>
    </source>
</evidence>
<dbReference type="InterPro" id="IPR038332">
    <property type="entry name" value="PPE_sf"/>
</dbReference>
<name>H0JKH2_9NOCA</name>
<reference evidence="2 3" key="1">
    <citation type="submission" date="2011-12" db="EMBL/GenBank/DDBJ databases">
        <authorList>
            <person name="Kriszt B."/>
            <person name="Tancsics A."/>
            <person name="Cserhati M."/>
            <person name="Toth A."/>
            <person name="Nagy I."/>
            <person name="Horvath B."/>
            <person name="Tamura T."/>
            <person name="Kukolya J."/>
            <person name="Szoboszlay S."/>
        </authorList>
    </citation>
    <scope>NUCLEOTIDE SEQUENCE [LARGE SCALE GENOMIC DNA]</scope>
    <source>
        <strain evidence="2 3">AK37</strain>
    </source>
</reference>